<gene>
    <name evidence="1" type="ORF">ESB00_05240</name>
</gene>
<dbReference type="RefSeq" id="WP_129046667.1">
    <property type="nucleotide sequence ID" value="NZ_SDHX01000001.1"/>
</dbReference>
<proteinExistence type="predicted"/>
<protein>
    <recommendedName>
        <fullName evidence="3">AsmA family protein</fullName>
    </recommendedName>
</protein>
<dbReference type="Proteomes" id="UP000290218">
    <property type="component" value="Unassembled WGS sequence"/>
</dbReference>
<dbReference type="EMBL" id="SDHX01000001">
    <property type="protein sequence ID" value="RXK55303.1"/>
    <property type="molecule type" value="Genomic_DNA"/>
</dbReference>
<dbReference type="Pfam" id="PF05359">
    <property type="entry name" value="DUF748"/>
    <property type="match status" value="1"/>
</dbReference>
<reference evidence="1 2" key="1">
    <citation type="submission" date="2019-01" db="EMBL/GenBank/DDBJ databases">
        <title>Lacunisphaera sp. strain TWA-58.</title>
        <authorList>
            <person name="Chen W.-M."/>
        </authorList>
    </citation>
    <scope>NUCLEOTIDE SEQUENCE [LARGE SCALE GENOMIC DNA]</scope>
    <source>
        <strain evidence="1 2">TWA-58</strain>
    </source>
</reference>
<evidence type="ECO:0000313" key="1">
    <source>
        <dbReference type="EMBL" id="RXK55303.1"/>
    </source>
</evidence>
<evidence type="ECO:0008006" key="3">
    <source>
        <dbReference type="Google" id="ProtNLM"/>
    </source>
</evidence>
<keyword evidence="2" id="KW-1185">Reference proteome</keyword>
<sequence>MKKALLVLGLGSLIVLIAVYIGVAYFLGSIVKTGVNTLGPKLTQTKVELAGAHLSPLTGSGTLSGLTVGNPKGWSEGNAFSLGKVHVDVEPFSIFGEHVVINEIVIDEPVFNYETKIVSSNIKDLLKNIEKFSGSGENQAATNDAKPVKFVVKQFRLTNAKATLGLGATALPVPLPPVSLDNIGVDRGGITADELAGEIMSSVLGSIVSGTANALGQVGSASGSMTVEQVKEAAKNAGDAIKGLFKKD</sequence>
<dbReference type="OrthoDB" id="196129at2"/>
<accession>A0A4Q1C8M2</accession>
<name>A0A4Q1C8M2_9BACT</name>
<dbReference type="InterPro" id="IPR008023">
    <property type="entry name" value="DUF748"/>
</dbReference>
<comment type="caution">
    <text evidence="1">The sequence shown here is derived from an EMBL/GenBank/DDBJ whole genome shotgun (WGS) entry which is preliminary data.</text>
</comment>
<organism evidence="1 2">
    <name type="scientific">Oleiharenicola lentus</name>
    <dbReference type="NCBI Taxonomy" id="2508720"/>
    <lineage>
        <taxon>Bacteria</taxon>
        <taxon>Pseudomonadati</taxon>
        <taxon>Verrucomicrobiota</taxon>
        <taxon>Opitutia</taxon>
        <taxon>Opitutales</taxon>
        <taxon>Opitutaceae</taxon>
        <taxon>Oleiharenicola</taxon>
    </lineage>
</organism>
<evidence type="ECO:0000313" key="2">
    <source>
        <dbReference type="Proteomes" id="UP000290218"/>
    </source>
</evidence>
<dbReference type="AlphaFoldDB" id="A0A4Q1C8M2"/>